<name>A0A3S3QFP1_9BACT</name>
<accession>A0A3S3QFP1</accession>
<sequence length="175" mass="20102">MKTWWSAIDVANSSYEEIKQRKVISQGWHDLGPLNSLFPLINQDWKGFVTTIQIIGDTTYKGESWWNNDRNGNRTPKVMWNLLNIRSEDLIVAIEGTKVKGICEIEQDAIETYIYQPKYEYAQTVGFPVEWIDWSEDKFSFIPTAPAQSVLGIAGLIGEHNEVVTAWQQYKSKAL</sequence>
<dbReference type="EMBL" id="MTKO01000129">
    <property type="protein sequence ID" value="RWX43167.1"/>
    <property type="molecule type" value="Genomic_DNA"/>
</dbReference>
<organism evidence="1 2">
    <name type="scientific">Candidatus Electrothrix aarhusensis</name>
    <dbReference type="NCBI Taxonomy" id="1859131"/>
    <lineage>
        <taxon>Bacteria</taxon>
        <taxon>Pseudomonadati</taxon>
        <taxon>Thermodesulfobacteriota</taxon>
        <taxon>Desulfobulbia</taxon>
        <taxon>Desulfobulbales</taxon>
        <taxon>Desulfobulbaceae</taxon>
        <taxon>Candidatus Electrothrix</taxon>
    </lineage>
</organism>
<protein>
    <submittedName>
        <fullName evidence="1">Uncharacterized protein</fullName>
    </submittedName>
</protein>
<comment type="caution">
    <text evidence="1">The sequence shown here is derived from an EMBL/GenBank/DDBJ whole genome shotgun (WGS) entry which is preliminary data.</text>
</comment>
<evidence type="ECO:0000313" key="1">
    <source>
        <dbReference type="EMBL" id="RWX43167.1"/>
    </source>
</evidence>
<reference evidence="1 2" key="1">
    <citation type="submission" date="2017-01" db="EMBL/GenBank/DDBJ databases">
        <title>The cable genome- insights into the physiology and evolution of filamentous bacteria capable of sulfide oxidation via long distance electron transfer.</title>
        <authorList>
            <person name="Schreiber L."/>
            <person name="Bjerg J.T."/>
            <person name="Boggild A."/>
            <person name="Van De Vossenberg J."/>
            <person name="Meysman F."/>
            <person name="Nielsen L.P."/>
            <person name="Schramm A."/>
            <person name="Kjeldsen K.U."/>
        </authorList>
    </citation>
    <scope>NUCLEOTIDE SEQUENCE [LARGE SCALE GENOMIC DNA]</scope>
    <source>
        <strain evidence="1">MCF</strain>
    </source>
</reference>
<dbReference type="AlphaFoldDB" id="A0A3S3QFP1"/>
<keyword evidence="2" id="KW-1185">Reference proteome</keyword>
<proteinExistence type="predicted"/>
<dbReference type="Proteomes" id="UP000287853">
    <property type="component" value="Unassembled WGS sequence"/>
</dbReference>
<gene>
    <name evidence="1" type="ORF">H206_02986</name>
</gene>
<evidence type="ECO:0000313" key="2">
    <source>
        <dbReference type="Proteomes" id="UP000287853"/>
    </source>
</evidence>